<keyword evidence="2 9" id="KW-0479">Metal-binding</keyword>
<evidence type="ECO:0000313" key="12">
    <source>
        <dbReference type="Proteomes" id="UP000671914"/>
    </source>
</evidence>
<gene>
    <name evidence="9" type="primary">rbsK</name>
    <name evidence="11" type="ORF">G127AT_09045</name>
</gene>
<dbReference type="CDD" id="cd01174">
    <property type="entry name" value="ribokinase"/>
    <property type="match status" value="1"/>
</dbReference>
<dbReference type="RefSeq" id="WP_210896162.1">
    <property type="nucleotide sequence ID" value="NZ_CP071696.1"/>
</dbReference>
<evidence type="ECO:0000256" key="6">
    <source>
        <dbReference type="ARBA" id="ARBA00022842"/>
    </source>
</evidence>
<accession>A0A975FKG0</accession>
<evidence type="ECO:0000313" key="11">
    <source>
        <dbReference type="EMBL" id="QTX03506.1"/>
    </source>
</evidence>
<feature type="binding site" evidence="9">
    <location>
        <position position="194"/>
    </location>
    <ligand>
        <name>ATP</name>
        <dbReference type="ChEBI" id="CHEBI:30616"/>
    </ligand>
</feature>
<keyword evidence="4 9" id="KW-0418">Kinase</keyword>
<dbReference type="SUPFAM" id="SSF53613">
    <property type="entry name" value="Ribokinase-like"/>
    <property type="match status" value="1"/>
</dbReference>
<feature type="domain" description="Carbohydrate kinase PfkB" evidence="10">
    <location>
        <begin position="14"/>
        <end position="304"/>
    </location>
</feature>
<evidence type="ECO:0000256" key="2">
    <source>
        <dbReference type="ARBA" id="ARBA00022723"/>
    </source>
</evidence>
<feature type="binding site" evidence="9">
    <location>
        <begin position="49"/>
        <end position="53"/>
    </location>
    <ligand>
        <name>substrate</name>
    </ligand>
</feature>
<evidence type="ECO:0000256" key="7">
    <source>
        <dbReference type="ARBA" id="ARBA00022958"/>
    </source>
</evidence>
<feature type="binding site" evidence="9">
    <location>
        <position position="262"/>
    </location>
    <ligand>
        <name>substrate</name>
    </ligand>
</feature>
<evidence type="ECO:0000259" key="10">
    <source>
        <dbReference type="Pfam" id="PF00294"/>
    </source>
</evidence>
<evidence type="ECO:0000256" key="3">
    <source>
        <dbReference type="ARBA" id="ARBA00022741"/>
    </source>
</evidence>
<keyword evidence="9" id="KW-0963">Cytoplasm</keyword>
<feature type="binding site" evidence="9">
    <location>
        <position position="295"/>
    </location>
    <ligand>
        <name>K(+)</name>
        <dbReference type="ChEBI" id="CHEBI:29103"/>
    </ligand>
</feature>
<evidence type="ECO:0000256" key="5">
    <source>
        <dbReference type="ARBA" id="ARBA00022840"/>
    </source>
</evidence>
<evidence type="ECO:0000256" key="9">
    <source>
        <dbReference type="HAMAP-Rule" id="MF_01987"/>
    </source>
</evidence>
<feature type="binding site" evidence="9">
    <location>
        <position position="256"/>
    </location>
    <ligand>
        <name>K(+)</name>
        <dbReference type="ChEBI" id="CHEBI:29103"/>
    </ligand>
</feature>
<evidence type="ECO:0000256" key="4">
    <source>
        <dbReference type="ARBA" id="ARBA00022777"/>
    </source>
</evidence>
<comment type="function">
    <text evidence="9">Catalyzes the phosphorylation of ribose at O-5 in a reaction requiring ATP and magnesium. The resulting D-ribose-5-phosphate can then be used either for sythesis of nucleotides, histidine, and tryptophan, or as a component of the pentose phosphate pathway.</text>
</comment>
<sequence length="316" mass="31586">MRERPGGASARDGVLVVGSISADLTAFAGRLPAPGETILGDGFTLVLGGKGANQAIAASLAGAPARMVGCVGSDLFRGLVTDGLRDAGVDVSQVRRVPGPTGIAHIRVDESGENDIVVVPLANAALDEAQIDRAFAELAERSAVLLTQLEIPFAVTGHAIRRAHDAGMTVVLDPAPAHELDDAIWPLVDIVTPNETEAALLSGIRVADRGSAVEAGRWFLGKGAGAALITLAGAGAVLVDAGGVQDFPALPVDAVDTTAAGDAFAGYLAAGLAQGLARADAVRRASAAGALTVTKRGASPSLPASAEVDALLAAHG</sequence>
<comment type="catalytic activity">
    <reaction evidence="9">
        <text>D-ribose + ATP = D-ribose 5-phosphate + ADP + H(+)</text>
        <dbReference type="Rhea" id="RHEA:13697"/>
        <dbReference type="ChEBI" id="CHEBI:15378"/>
        <dbReference type="ChEBI" id="CHEBI:30616"/>
        <dbReference type="ChEBI" id="CHEBI:47013"/>
        <dbReference type="ChEBI" id="CHEBI:78346"/>
        <dbReference type="ChEBI" id="CHEBI:456216"/>
        <dbReference type="EC" id="2.7.1.15"/>
    </reaction>
</comment>
<comment type="similarity">
    <text evidence="9">Belongs to the carbohydrate kinase PfkB family. Ribokinase subfamily.</text>
</comment>
<dbReference type="PANTHER" id="PTHR10584:SF166">
    <property type="entry name" value="RIBOKINASE"/>
    <property type="match status" value="1"/>
</dbReference>
<dbReference type="EMBL" id="CP071696">
    <property type="protein sequence ID" value="QTX03506.1"/>
    <property type="molecule type" value="Genomic_DNA"/>
</dbReference>
<keyword evidence="12" id="KW-1185">Reference proteome</keyword>
<evidence type="ECO:0000256" key="8">
    <source>
        <dbReference type="ARBA" id="ARBA00023277"/>
    </source>
</evidence>
<comment type="subcellular location">
    <subcellularLocation>
        <location evidence="9">Cytoplasm</location>
    </subcellularLocation>
</comment>
<keyword evidence="1 9" id="KW-0808">Transferase</keyword>
<proteinExistence type="inferred from homology"/>
<comment type="caution">
    <text evidence="9">Lacks conserved residue(s) required for the propagation of feature annotation.</text>
</comment>
<name>A0A975FKG0_9MICO</name>
<comment type="pathway">
    <text evidence="9">Carbohydrate metabolism; D-ribose degradation; D-ribose 5-phosphate from beta-D-ribopyranose: step 2/2.</text>
</comment>
<dbReference type="EC" id="2.7.1.15" evidence="9"/>
<evidence type="ECO:0000256" key="1">
    <source>
        <dbReference type="ARBA" id="ARBA00022679"/>
    </source>
</evidence>
<protein>
    <recommendedName>
        <fullName evidence="9">Ribokinase</fullName>
        <shortName evidence="9">RK</shortName>
        <ecNumber evidence="9">2.7.1.15</ecNumber>
    </recommendedName>
</protein>
<dbReference type="InterPro" id="IPR011877">
    <property type="entry name" value="Ribokinase"/>
</dbReference>
<keyword evidence="3 9" id="KW-0547">Nucleotide-binding</keyword>
<feature type="binding site" evidence="9">
    <location>
        <position position="150"/>
    </location>
    <ligand>
        <name>substrate</name>
    </ligand>
</feature>
<feature type="binding site" evidence="9">
    <location>
        <begin position="261"/>
        <end position="262"/>
    </location>
    <ligand>
        <name>ATP</name>
        <dbReference type="ChEBI" id="CHEBI:30616"/>
    </ligand>
</feature>
<dbReference type="Gene3D" id="3.40.1190.20">
    <property type="match status" value="1"/>
</dbReference>
<dbReference type="GO" id="GO:0005829">
    <property type="term" value="C:cytosol"/>
    <property type="evidence" value="ECO:0007669"/>
    <property type="project" value="TreeGrafter"/>
</dbReference>
<dbReference type="GO" id="GO:0005524">
    <property type="term" value="F:ATP binding"/>
    <property type="evidence" value="ECO:0007669"/>
    <property type="project" value="UniProtKB-UniRule"/>
</dbReference>
<comment type="activity regulation">
    <text evidence="9">Activated by a monovalent cation that binds near, but not in, the active site. The most likely occupant of the site in vivo is potassium. Ion binding induces a conformational change that may alter substrate affinity.</text>
</comment>
<dbReference type="Pfam" id="PF00294">
    <property type="entry name" value="PfkB"/>
    <property type="match status" value="1"/>
</dbReference>
<dbReference type="HAMAP" id="MF_01987">
    <property type="entry name" value="Ribokinase"/>
    <property type="match status" value="1"/>
</dbReference>
<reference evidence="11" key="1">
    <citation type="submission" date="2021-03" db="EMBL/GenBank/DDBJ databases">
        <title>Agromyces archimandritus sp. nov., isolated from the cockroach Archimandrita tessellata.</title>
        <authorList>
            <person name="Guzman J."/>
            <person name="Ortuzar M."/>
            <person name="Poehlein A."/>
            <person name="Daniel R."/>
            <person name="Trujillo M."/>
            <person name="Vilcinskas A."/>
        </authorList>
    </citation>
    <scope>NUCLEOTIDE SEQUENCE</scope>
    <source>
        <strain evidence="11">G127AT</strain>
    </source>
</reference>
<keyword evidence="7 9" id="KW-0630">Potassium</keyword>
<dbReference type="GO" id="GO:0046872">
    <property type="term" value="F:metal ion binding"/>
    <property type="evidence" value="ECO:0007669"/>
    <property type="project" value="UniProtKB-KW"/>
</dbReference>
<dbReference type="PRINTS" id="PR00990">
    <property type="entry name" value="RIBOKINASE"/>
</dbReference>
<keyword evidence="8 9" id="KW-0119">Carbohydrate metabolism</keyword>
<dbReference type="InterPro" id="IPR029056">
    <property type="entry name" value="Ribokinase-like"/>
</dbReference>
<feature type="active site" description="Proton acceptor" evidence="9">
    <location>
        <position position="262"/>
    </location>
</feature>
<keyword evidence="6 9" id="KW-0460">Magnesium</keyword>
<feature type="binding site" evidence="9">
    <location>
        <position position="301"/>
    </location>
    <ligand>
        <name>K(+)</name>
        <dbReference type="ChEBI" id="CHEBI:29103"/>
    </ligand>
</feature>
<feature type="binding site" evidence="9">
    <location>
        <position position="258"/>
    </location>
    <ligand>
        <name>K(+)</name>
        <dbReference type="ChEBI" id="CHEBI:29103"/>
    </ligand>
</feature>
<dbReference type="InterPro" id="IPR002139">
    <property type="entry name" value="Ribo/fructo_kinase"/>
</dbReference>
<feature type="binding site" evidence="9">
    <location>
        <begin position="21"/>
        <end position="23"/>
    </location>
    <ligand>
        <name>substrate</name>
    </ligand>
</feature>
<dbReference type="GO" id="GO:0019303">
    <property type="term" value="P:D-ribose catabolic process"/>
    <property type="evidence" value="ECO:0007669"/>
    <property type="project" value="UniProtKB-UniRule"/>
</dbReference>
<dbReference type="PANTHER" id="PTHR10584">
    <property type="entry name" value="SUGAR KINASE"/>
    <property type="match status" value="1"/>
</dbReference>
<keyword evidence="5 9" id="KW-0067">ATP-binding</keyword>
<dbReference type="GO" id="GO:0004747">
    <property type="term" value="F:ribokinase activity"/>
    <property type="evidence" value="ECO:0007669"/>
    <property type="project" value="UniProtKB-UniRule"/>
</dbReference>
<dbReference type="InterPro" id="IPR011611">
    <property type="entry name" value="PfkB_dom"/>
</dbReference>
<feature type="binding site" evidence="9">
    <location>
        <position position="297"/>
    </location>
    <ligand>
        <name>K(+)</name>
        <dbReference type="ChEBI" id="CHEBI:29103"/>
    </ligand>
</feature>
<dbReference type="KEGG" id="aarc:G127AT_09045"/>
<feature type="binding site" evidence="9">
    <location>
        <position position="292"/>
    </location>
    <ligand>
        <name>K(+)</name>
        <dbReference type="ChEBI" id="CHEBI:29103"/>
    </ligand>
</feature>
<dbReference type="Proteomes" id="UP000671914">
    <property type="component" value="Chromosome"/>
</dbReference>
<dbReference type="AlphaFoldDB" id="A0A975FKG0"/>
<organism evidence="11 12">
    <name type="scientific">Agromyces archimandritae</name>
    <dbReference type="NCBI Taxonomy" id="2781962"/>
    <lineage>
        <taxon>Bacteria</taxon>
        <taxon>Bacillati</taxon>
        <taxon>Actinomycetota</taxon>
        <taxon>Actinomycetes</taxon>
        <taxon>Micrococcales</taxon>
        <taxon>Microbacteriaceae</taxon>
        <taxon>Agromyces</taxon>
    </lineage>
</organism>
<comment type="cofactor">
    <cofactor evidence="9">
        <name>Mg(2+)</name>
        <dbReference type="ChEBI" id="CHEBI:18420"/>
    </cofactor>
    <text evidence="9">Requires a divalent cation, most likely magnesium in vivo, as an electrophilic catalyst to aid phosphoryl group transfer. It is the chelate of the metal and the nucleotide that is the actual substrate.</text>
</comment>
<comment type="subunit">
    <text evidence="9">Homodimer.</text>
</comment>